<dbReference type="GO" id="GO:0008021">
    <property type="term" value="C:synaptic vesicle"/>
    <property type="evidence" value="ECO:0007669"/>
    <property type="project" value="Ensembl"/>
</dbReference>
<dbReference type="GO" id="GO:0061133">
    <property type="term" value="F:endopeptidase activator activity"/>
    <property type="evidence" value="ECO:0007669"/>
    <property type="project" value="Ensembl"/>
</dbReference>
<reference evidence="18" key="1">
    <citation type="submission" date="2025-08" db="UniProtKB">
        <authorList>
            <consortium name="Ensembl"/>
        </authorList>
    </citation>
    <scope>IDENTIFICATION</scope>
</reference>
<dbReference type="GO" id="GO:0042470">
    <property type="term" value="C:melanosome"/>
    <property type="evidence" value="ECO:0007669"/>
    <property type="project" value="UniProtKB-SubCell"/>
</dbReference>
<protein>
    <recommendedName>
        <fullName evidence="3">Nicastrin</fullName>
    </recommendedName>
</protein>
<keyword evidence="11" id="KW-0968">Cytoplasmic vesicle</keyword>
<keyword evidence="19" id="KW-1185">Reference proteome</keyword>
<dbReference type="GO" id="GO:0002262">
    <property type="term" value="P:myeloid cell homeostasis"/>
    <property type="evidence" value="ECO:0007669"/>
    <property type="project" value="Ensembl"/>
</dbReference>
<dbReference type="GO" id="GO:0031293">
    <property type="term" value="P:membrane protein intracellular domain proteolysis"/>
    <property type="evidence" value="ECO:0007669"/>
    <property type="project" value="Ensembl"/>
</dbReference>
<comment type="subcellular location">
    <subcellularLocation>
        <location evidence="12">Cytoplasmic vesicle membrane</location>
        <topology evidence="12">Single-pass membrane protein</topology>
    </subcellularLocation>
    <subcellularLocation>
        <location evidence="13">Endomembrane system</location>
        <topology evidence="13">Single-pass type I membrane protein</topology>
    </subcellularLocation>
    <subcellularLocation>
        <location evidence="1">Melanosome</location>
    </subcellularLocation>
</comment>
<dbReference type="InterPro" id="IPR008710">
    <property type="entry name" value="Nicastrin"/>
</dbReference>
<dbReference type="PANTHER" id="PTHR21092">
    <property type="entry name" value="NICASTRIN"/>
    <property type="match status" value="1"/>
</dbReference>
<evidence type="ECO:0000256" key="10">
    <source>
        <dbReference type="ARBA" id="ARBA00023180"/>
    </source>
</evidence>
<feature type="chain" id="PRO_5034134344" description="Nicastrin" evidence="16">
    <location>
        <begin position="40"/>
        <end position="713"/>
    </location>
</feature>
<dbReference type="FunFam" id="3.40.630.10:FF:000030">
    <property type="entry name" value="nicastrin"/>
    <property type="match status" value="1"/>
</dbReference>
<dbReference type="GO" id="GO:0051402">
    <property type="term" value="P:neuron apoptotic process"/>
    <property type="evidence" value="ECO:0007669"/>
    <property type="project" value="Ensembl"/>
</dbReference>
<evidence type="ECO:0000256" key="14">
    <source>
        <dbReference type="ARBA" id="ARBA00058029"/>
    </source>
</evidence>
<dbReference type="GO" id="GO:0016485">
    <property type="term" value="P:protein processing"/>
    <property type="evidence" value="ECO:0007669"/>
    <property type="project" value="Ensembl"/>
</dbReference>
<dbReference type="GO" id="GO:0070765">
    <property type="term" value="C:gamma-secretase complex"/>
    <property type="evidence" value="ECO:0007669"/>
    <property type="project" value="Ensembl"/>
</dbReference>
<organism evidence="18 19">
    <name type="scientific">Sphenodon punctatus</name>
    <name type="common">Tuatara</name>
    <name type="synonym">Hatteria punctata</name>
    <dbReference type="NCBI Taxonomy" id="8508"/>
    <lineage>
        <taxon>Eukaryota</taxon>
        <taxon>Metazoa</taxon>
        <taxon>Chordata</taxon>
        <taxon>Craniata</taxon>
        <taxon>Vertebrata</taxon>
        <taxon>Euteleostomi</taxon>
        <taxon>Lepidosauria</taxon>
        <taxon>Sphenodontia</taxon>
        <taxon>Sphenodontidae</taxon>
        <taxon>Sphenodon</taxon>
    </lineage>
</organism>
<evidence type="ECO:0000256" key="4">
    <source>
        <dbReference type="ARBA" id="ARBA00022692"/>
    </source>
</evidence>
<dbReference type="Proteomes" id="UP000694392">
    <property type="component" value="Unplaced"/>
</dbReference>
<dbReference type="GO" id="GO:0030534">
    <property type="term" value="P:adult behavior"/>
    <property type="evidence" value="ECO:0007669"/>
    <property type="project" value="Ensembl"/>
</dbReference>
<dbReference type="Pfam" id="PF05450">
    <property type="entry name" value="Nicastrin"/>
    <property type="match status" value="1"/>
</dbReference>
<evidence type="ECO:0000256" key="6">
    <source>
        <dbReference type="ARBA" id="ARBA00022976"/>
    </source>
</evidence>
<evidence type="ECO:0000313" key="18">
    <source>
        <dbReference type="Ensembl" id="ENSSPUP00000010179.1"/>
    </source>
</evidence>
<dbReference type="InterPro" id="IPR041084">
    <property type="entry name" value="Ncstrn_small"/>
</dbReference>
<dbReference type="GO" id="GO:0007219">
    <property type="term" value="P:Notch signaling pathway"/>
    <property type="evidence" value="ECO:0007669"/>
    <property type="project" value="UniProtKB-KW"/>
</dbReference>
<evidence type="ECO:0000256" key="9">
    <source>
        <dbReference type="ARBA" id="ARBA00023157"/>
    </source>
</evidence>
<keyword evidence="5 16" id="KW-0732">Signal</keyword>
<name>A0A8D0L614_SPHPU</name>
<dbReference type="SUPFAM" id="SSF53187">
    <property type="entry name" value="Zn-dependent exopeptidases"/>
    <property type="match status" value="1"/>
</dbReference>
<dbReference type="OMA" id="ECVYPGV"/>
<evidence type="ECO:0000256" key="12">
    <source>
        <dbReference type="ARBA" id="ARBA00037855"/>
    </source>
</evidence>
<dbReference type="GO" id="GO:0030674">
    <property type="term" value="F:protein-macromolecule adaptor activity"/>
    <property type="evidence" value="ECO:0007669"/>
    <property type="project" value="Ensembl"/>
</dbReference>
<dbReference type="PANTHER" id="PTHR21092:SF0">
    <property type="entry name" value="NICASTRIN"/>
    <property type="match status" value="1"/>
</dbReference>
<dbReference type="GO" id="GO:0030659">
    <property type="term" value="C:cytoplasmic vesicle membrane"/>
    <property type="evidence" value="ECO:0007669"/>
    <property type="project" value="UniProtKB-SubCell"/>
</dbReference>
<sequence>MADRSPRLGGAAAAAAWGSRLLLLRGLLFCALSAGSCWSNSVERKIYIPLNKTAPCVRLLNATHQIGCQSSMNGDTGVIHVVEKQQDLQWLLTDGPHPPYMVLLDGELFTRELMQQLKGTSRISGLAVAIAKPSPSKGFSPGLKCPNDGFGVYSSNYGPQYAHCNLTTWNLHGNGLSYEDFDFPIFLLEDENETQVIKQCYQDHNVPRNGSLPEYPLCAMQLFSHMHAVTSTVTCMRRSSIQNTFSINPEVVCDPLLDYNVWSTMKPINSSGKMDPGEEVIIVATRIDSHSFFWNVAPGAESAVSSFVTHLAAAEAIHKTPDVQTLPRNIMFTFFQGETFDYIGSSRMVYDMENDKFPVGLDNIHSFLELSQVALRNNSVLWMHTDLVSQRNESIQTQVKTLMEALARGSASTDVLLREINESQPLPPSSFQRFLRARHIPGVVLADHQTSFQNRYYQSMYDTAENIRISYPEGLSPDDMLDYVTETAQSLAEVATVVARALYQLAGGTGNTSSIKADPRTVTRMLYGFLIKTNNSWFQSLIKQDLKGILGDEAPWHYVAVSSPVNTTHLVQCVLANLTGTVVNFTKEECANPDKTPNPKTEFYDYAWVQGSQLPNSTSRSPFCVRSTVHLTKALSPAFELREWGSTNYSTWTESRWKEIRARIFLVASKELEAVTLGVGIAILIVSLIATYFINAKADVLFTTPRDPGAVAY</sequence>
<dbReference type="GO" id="GO:0051117">
    <property type="term" value="F:ATPase binding"/>
    <property type="evidence" value="ECO:0007669"/>
    <property type="project" value="Ensembl"/>
</dbReference>
<dbReference type="GO" id="GO:0042983">
    <property type="term" value="P:amyloid precursor protein biosynthetic process"/>
    <property type="evidence" value="ECO:0007669"/>
    <property type="project" value="Ensembl"/>
</dbReference>
<dbReference type="GO" id="GO:0005783">
    <property type="term" value="C:endoplasmic reticulum"/>
    <property type="evidence" value="ECO:0007669"/>
    <property type="project" value="Ensembl"/>
</dbReference>
<feature type="transmembrane region" description="Helical" evidence="15">
    <location>
        <begin position="674"/>
        <end position="694"/>
    </location>
</feature>
<dbReference type="AlphaFoldDB" id="A0A8D0L614"/>
<gene>
    <name evidence="18" type="primary">NCSTN</name>
</gene>
<dbReference type="GO" id="GO:0005794">
    <property type="term" value="C:Golgi apparatus"/>
    <property type="evidence" value="ECO:0007669"/>
    <property type="project" value="Ensembl"/>
</dbReference>
<keyword evidence="7 15" id="KW-1133">Transmembrane helix</keyword>
<keyword evidence="4 15" id="KW-0812">Transmembrane</keyword>
<dbReference type="GO" id="GO:0007215">
    <property type="term" value="P:glutamate receptor signaling pathway"/>
    <property type="evidence" value="ECO:0007669"/>
    <property type="project" value="Ensembl"/>
</dbReference>
<dbReference type="GO" id="GO:1900271">
    <property type="term" value="P:regulation of long-term synaptic potentiation"/>
    <property type="evidence" value="ECO:0007669"/>
    <property type="project" value="Ensembl"/>
</dbReference>
<dbReference type="GO" id="GO:0042500">
    <property type="term" value="F:aspartic endopeptidase activity, intramembrane cleaving"/>
    <property type="evidence" value="ECO:0007669"/>
    <property type="project" value="Ensembl"/>
</dbReference>
<dbReference type="GO" id="GO:0050673">
    <property type="term" value="P:epithelial cell proliferation"/>
    <property type="evidence" value="ECO:0007669"/>
    <property type="project" value="Ensembl"/>
</dbReference>
<evidence type="ECO:0000256" key="1">
    <source>
        <dbReference type="ARBA" id="ARBA00004223"/>
    </source>
</evidence>
<evidence type="ECO:0000256" key="2">
    <source>
        <dbReference type="ARBA" id="ARBA00007717"/>
    </source>
</evidence>
<dbReference type="GO" id="GO:1990926">
    <property type="term" value="P:short-term synaptic potentiation"/>
    <property type="evidence" value="ECO:0007669"/>
    <property type="project" value="Ensembl"/>
</dbReference>
<dbReference type="GO" id="GO:0071277">
    <property type="term" value="P:cellular response to calcium ion"/>
    <property type="evidence" value="ECO:0007669"/>
    <property type="project" value="Ensembl"/>
</dbReference>
<keyword evidence="9" id="KW-1015">Disulfide bond</keyword>
<proteinExistence type="inferred from homology"/>
<dbReference type="GO" id="GO:0007212">
    <property type="term" value="P:G protein-coupled dopamine receptor signaling pathway"/>
    <property type="evidence" value="ECO:0007669"/>
    <property type="project" value="Ensembl"/>
</dbReference>
<dbReference type="GO" id="GO:0022010">
    <property type="term" value="P:central nervous system myelination"/>
    <property type="evidence" value="ECO:0007669"/>
    <property type="project" value="Ensembl"/>
</dbReference>
<evidence type="ECO:0000256" key="8">
    <source>
        <dbReference type="ARBA" id="ARBA00023136"/>
    </source>
</evidence>
<dbReference type="Pfam" id="PF18266">
    <property type="entry name" value="Ncstrn_small"/>
    <property type="match status" value="1"/>
</dbReference>
<dbReference type="GO" id="GO:0042098">
    <property type="term" value="P:T cell proliferation"/>
    <property type="evidence" value="ECO:0007669"/>
    <property type="project" value="Ensembl"/>
</dbReference>
<dbReference type="Ensembl" id="ENSSPUT00000010845.1">
    <property type="protein sequence ID" value="ENSSPUP00000010179.1"/>
    <property type="gene ID" value="ENSSPUG00000007868.1"/>
</dbReference>
<dbReference type="GeneTree" id="ENSGT00390000014633"/>
<dbReference type="GO" id="GO:0070851">
    <property type="term" value="F:growth factor receptor binding"/>
    <property type="evidence" value="ECO:0007669"/>
    <property type="project" value="Ensembl"/>
</dbReference>
<accession>A0A8D0L614</accession>
<evidence type="ECO:0000256" key="3">
    <source>
        <dbReference type="ARBA" id="ARBA00015303"/>
    </source>
</evidence>
<keyword evidence="6" id="KW-0914">Notch signaling pathway</keyword>
<dbReference type="CDD" id="cd03881">
    <property type="entry name" value="M28_Nicastrin"/>
    <property type="match status" value="1"/>
</dbReference>
<comment type="function">
    <text evidence="14">Essential subunit of the gamma-secretase complex, an endoprotease complex that catalyzes the intramembrane cleavage of integral membrane proteins such as Notch receptors and APP (amyloid-beta precursor protein). The gamma-secretase complex plays a role in Notch and Wnt signaling cascades and regulation of downstream processes via its role in processing key regulatory proteins, and by regulating cytosolic CTNNB1 levels.</text>
</comment>
<evidence type="ECO:0000259" key="17">
    <source>
        <dbReference type="Pfam" id="PF18266"/>
    </source>
</evidence>
<dbReference type="GO" id="GO:0042986">
    <property type="term" value="P:positive regulation of amyloid precursor protein biosynthetic process"/>
    <property type="evidence" value="ECO:0007669"/>
    <property type="project" value="Ensembl"/>
</dbReference>
<evidence type="ECO:0000256" key="11">
    <source>
        <dbReference type="ARBA" id="ARBA00023329"/>
    </source>
</evidence>
<keyword evidence="10" id="KW-0325">Glycoprotein</keyword>
<dbReference type="Gene3D" id="3.40.630.10">
    <property type="entry name" value="Zn peptidases"/>
    <property type="match status" value="1"/>
</dbReference>
<dbReference type="GO" id="GO:0007220">
    <property type="term" value="P:Notch receptor processing"/>
    <property type="evidence" value="ECO:0007669"/>
    <property type="project" value="Ensembl"/>
</dbReference>
<reference evidence="18" key="2">
    <citation type="submission" date="2025-09" db="UniProtKB">
        <authorList>
            <consortium name="Ensembl"/>
        </authorList>
    </citation>
    <scope>IDENTIFICATION</scope>
</reference>
<feature type="signal peptide" evidence="16">
    <location>
        <begin position="1"/>
        <end position="39"/>
    </location>
</feature>
<dbReference type="GO" id="GO:0034205">
    <property type="term" value="P:amyloid-beta formation"/>
    <property type="evidence" value="ECO:0007669"/>
    <property type="project" value="Ensembl"/>
</dbReference>
<evidence type="ECO:0000256" key="7">
    <source>
        <dbReference type="ARBA" id="ARBA00022989"/>
    </source>
</evidence>
<dbReference type="GO" id="GO:0007611">
    <property type="term" value="P:learning or memory"/>
    <property type="evidence" value="ECO:0007669"/>
    <property type="project" value="Ensembl"/>
</dbReference>
<comment type="similarity">
    <text evidence="2">Belongs to the nicastrin family.</text>
</comment>
<evidence type="ECO:0000256" key="15">
    <source>
        <dbReference type="SAM" id="Phobius"/>
    </source>
</evidence>
<keyword evidence="8 15" id="KW-0472">Membrane</keyword>
<feature type="domain" description="Nicastrin small lobe" evidence="17">
    <location>
        <begin position="55"/>
        <end position="228"/>
    </location>
</feature>
<evidence type="ECO:0000313" key="19">
    <source>
        <dbReference type="Proteomes" id="UP000694392"/>
    </source>
</evidence>
<evidence type="ECO:0000256" key="5">
    <source>
        <dbReference type="ARBA" id="ARBA00022729"/>
    </source>
</evidence>
<evidence type="ECO:0000256" key="16">
    <source>
        <dbReference type="SAM" id="SignalP"/>
    </source>
</evidence>
<dbReference type="GO" id="GO:0006509">
    <property type="term" value="P:membrane protein ectodomain proteolysis"/>
    <property type="evidence" value="ECO:0007669"/>
    <property type="project" value="Ensembl"/>
</dbReference>
<dbReference type="GO" id="GO:0005764">
    <property type="term" value="C:lysosome"/>
    <property type="evidence" value="ECO:0007669"/>
    <property type="project" value="Ensembl"/>
</dbReference>
<evidence type="ECO:0000256" key="13">
    <source>
        <dbReference type="ARBA" id="ARBA00046288"/>
    </source>
</evidence>